<sequence length="102" mass="11415">MVEKTSDCIDIPDLAADTFTSSTYSHLYRHRGARFAMESALDLYTAADKYELLALREQCSTYLKVNLTAQNRMLVTSSLLQISIETTRVRGLCSVLSLNTTT</sequence>
<keyword evidence="2" id="KW-1185">Reference proteome</keyword>
<evidence type="ECO:0000313" key="2">
    <source>
        <dbReference type="Proteomes" id="UP001054945"/>
    </source>
</evidence>
<dbReference type="Gene3D" id="3.30.710.10">
    <property type="entry name" value="Potassium Channel Kv1.1, Chain A"/>
    <property type="match status" value="1"/>
</dbReference>
<gene>
    <name evidence="1" type="ORF">CEXT_526831</name>
</gene>
<evidence type="ECO:0000313" key="1">
    <source>
        <dbReference type="EMBL" id="GIY49710.1"/>
    </source>
</evidence>
<evidence type="ECO:0008006" key="3">
    <source>
        <dbReference type="Google" id="ProtNLM"/>
    </source>
</evidence>
<organism evidence="1 2">
    <name type="scientific">Caerostris extrusa</name>
    <name type="common">Bark spider</name>
    <name type="synonym">Caerostris bankana</name>
    <dbReference type="NCBI Taxonomy" id="172846"/>
    <lineage>
        <taxon>Eukaryota</taxon>
        <taxon>Metazoa</taxon>
        <taxon>Ecdysozoa</taxon>
        <taxon>Arthropoda</taxon>
        <taxon>Chelicerata</taxon>
        <taxon>Arachnida</taxon>
        <taxon>Araneae</taxon>
        <taxon>Araneomorphae</taxon>
        <taxon>Entelegynae</taxon>
        <taxon>Araneoidea</taxon>
        <taxon>Araneidae</taxon>
        <taxon>Caerostris</taxon>
    </lineage>
</organism>
<dbReference type="AlphaFoldDB" id="A0AAV4TUY1"/>
<reference evidence="1 2" key="1">
    <citation type="submission" date="2021-06" db="EMBL/GenBank/DDBJ databases">
        <title>Caerostris extrusa draft genome.</title>
        <authorList>
            <person name="Kono N."/>
            <person name="Arakawa K."/>
        </authorList>
    </citation>
    <scope>NUCLEOTIDE SEQUENCE [LARGE SCALE GENOMIC DNA]</scope>
</reference>
<protein>
    <recommendedName>
        <fullName evidence="3">BTB domain-containing protein</fullName>
    </recommendedName>
</protein>
<dbReference type="Proteomes" id="UP001054945">
    <property type="component" value="Unassembled WGS sequence"/>
</dbReference>
<proteinExistence type="predicted"/>
<comment type="caution">
    <text evidence="1">The sequence shown here is derived from an EMBL/GenBank/DDBJ whole genome shotgun (WGS) entry which is preliminary data.</text>
</comment>
<dbReference type="InterPro" id="IPR011333">
    <property type="entry name" value="SKP1/BTB/POZ_sf"/>
</dbReference>
<accession>A0AAV4TUY1</accession>
<dbReference type="EMBL" id="BPLR01011868">
    <property type="protein sequence ID" value="GIY49710.1"/>
    <property type="molecule type" value="Genomic_DNA"/>
</dbReference>
<name>A0AAV4TUY1_CAEEX</name>